<evidence type="ECO:0000256" key="5">
    <source>
        <dbReference type="ARBA" id="ARBA00023163"/>
    </source>
</evidence>
<feature type="domain" description="BZIP" evidence="8">
    <location>
        <begin position="179"/>
        <end position="235"/>
    </location>
</feature>
<evidence type="ECO:0000313" key="9">
    <source>
        <dbReference type="EMBL" id="GAA0184447.1"/>
    </source>
</evidence>
<keyword evidence="5" id="KW-0804">Transcription</keyword>
<comment type="subcellular location">
    <subcellularLocation>
        <location evidence="1">Nucleus</location>
    </subcellularLocation>
</comment>
<dbReference type="AlphaFoldDB" id="A0AAV3RSV9"/>
<dbReference type="PROSITE" id="PS50217">
    <property type="entry name" value="BZIP"/>
    <property type="match status" value="1"/>
</dbReference>
<organism evidence="9 10">
    <name type="scientific">Lithospermum erythrorhizon</name>
    <name type="common">Purple gromwell</name>
    <name type="synonym">Lithospermum officinale var. erythrorhizon</name>
    <dbReference type="NCBI Taxonomy" id="34254"/>
    <lineage>
        <taxon>Eukaryota</taxon>
        <taxon>Viridiplantae</taxon>
        <taxon>Streptophyta</taxon>
        <taxon>Embryophyta</taxon>
        <taxon>Tracheophyta</taxon>
        <taxon>Spermatophyta</taxon>
        <taxon>Magnoliopsida</taxon>
        <taxon>eudicotyledons</taxon>
        <taxon>Gunneridae</taxon>
        <taxon>Pentapetalae</taxon>
        <taxon>asterids</taxon>
        <taxon>lamiids</taxon>
        <taxon>Boraginales</taxon>
        <taxon>Boraginaceae</taxon>
        <taxon>Boraginoideae</taxon>
        <taxon>Lithospermeae</taxon>
        <taxon>Lithospermum</taxon>
    </lineage>
</organism>
<keyword evidence="10" id="KW-1185">Reference proteome</keyword>
<keyword evidence="3" id="KW-0805">Transcription regulation</keyword>
<sequence length="370" mass="40565">MDKVFSVENMSDQFWSSHPTLNRSSSEWAFQSFLREAVTATSAKHVTPDPDPHPGSGPGIPVDSEEYQAFLKNKLDLACKAVALTRANCVISSQESSTSAPDIMPPIVQIDTHTAATGSGHDLPKKQDKDVGGSVAPSLPAVQKKLCFQVRSTTSGSSGDQSDDDEVDCGTIKSLDPADAKRRRRMLSNRESARRSRRRKQAHLTELETKVSELRVENSSLTKRLTDASTKYNEVVVDNRVLKADVETLRAKVKMAEETVKRITGLNPFLQTLTEISTMMPTYSGSPSDTSTDTSVPVQHDPKQQYHATPSSRMPSHDTSLADIPSEDHVRHPATAAAANKMERTSSMHRVASLEHLQKRIRGETYAGGK</sequence>
<dbReference type="Pfam" id="PF00170">
    <property type="entry name" value="bZIP_1"/>
    <property type="match status" value="1"/>
</dbReference>
<evidence type="ECO:0000313" key="10">
    <source>
        <dbReference type="Proteomes" id="UP001454036"/>
    </source>
</evidence>
<dbReference type="InterPro" id="IPR045314">
    <property type="entry name" value="bZIP_plant_GBF1"/>
</dbReference>
<gene>
    <name evidence="9" type="ORF">LIER_31735</name>
</gene>
<keyword evidence="4" id="KW-0238">DNA-binding</keyword>
<evidence type="ECO:0000256" key="7">
    <source>
        <dbReference type="SAM" id="MobiDB-lite"/>
    </source>
</evidence>
<dbReference type="Gene3D" id="1.20.5.170">
    <property type="match status" value="1"/>
</dbReference>
<reference evidence="9 10" key="1">
    <citation type="submission" date="2024-01" db="EMBL/GenBank/DDBJ databases">
        <title>The complete chloroplast genome sequence of Lithospermum erythrorhizon: insights into the phylogenetic relationship among Boraginaceae species and the maternal lineages of purple gromwells.</title>
        <authorList>
            <person name="Okada T."/>
            <person name="Watanabe K."/>
        </authorList>
    </citation>
    <scope>NUCLEOTIDE SEQUENCE [LARGE SCALE GENOMIC DNA]</scope>
</reference>
<proteinExistence type="inferred from homology"/>
<evidence type="ECO:0000256" key="6">
    <source>
        <dbReference type="ARBA" id="ARBA00023242"/>
    </source>
</evidence>
<dbReference type="InterPro" id="IPR004827">
    <property type="entry name" value="bZIP"/>
</dbReference>
<dbReference type="PANTHER" id="PTHR46408">
    <property type="entry name" value="BASIC LEUCINE ZIPPER 63"/>
    <property type="match status" value="1"/>
</dbReference>
<feature type="region of interest" description="Disordered" evidence="7">
    <location>
        <begin position="280"/>
        <end position="370"/>
    </location>
</feature>
<feature type="compositionally biased region" description="Low complexity" evidence="7">
    <location>
        <begin position="286"/>
        <end position="298"/>
    </location>
</feature>
<feature type="compositionally biased region" description="Basic and acidic residues" evidence="7">
    <location>
        <begin position="122"/>
        <end position="131"/>
    </location>
</feature>
<dbReference type="Proteomes" id="UP001454036">
    <property type="component" value="Unassembled WGS sequence"/>
</dbReference>
<feature type="region of interest" description="Disordered" evidence="7">
    <location>
        <begin position="152"/>
        <end position="202"/>
    </location>
</feature>
<dbReference type="Pfam" id="PF12498">
    <property type="entry name" value="bZIP_C"/>
    <property type="match status" value="1"/>
</dbReference>
<evidence type="ECO:0000256" key="4">
    <source>
        <dbReference type="ARBA" id="ARBA00023125"/>
    </source>
</evidence>
<dbReference type="FunFam" id="1.20.5.170:FF:000020">
    <property type="entry name" value="BZIP transcription factor"/>
    <property type="match status" value="1"/>
</dbReference>
<dbReference type="InterPro" id="IPR020983">
    <property type="entry name" value="Basic_leucine-zipper_C"/>
</dbReference>
<dbReference type="SMART" id="SM00338">
    <property type="entry name" value="BRLZ"/>
    <property type="match status" value="1"/>
</dbReference>
<dbReference type="EMBL" id="BAABME010011905">
    <property type="protein sequence ID" value="GAA0184447.1"/>
    <property type="molecule type" value="Genomic_DNA"/>
</dbReference>
<protein>
    <submittedName>
        <fullName evidence="9">Basic leucine zipper transcription factor</fullName>
    </submittedName>
</protein>
<dbReference type="GO" id="GO:0003700">
    <property type="term" value="F:DNA-binding transcription factor activity"/>
    <property type="evidence" value="ECO:0007669"/>
    <property type="project" value="InterPro"/>
</dbReference>
<dbReference type="InterPro" id="IPR046347">
    <property type="entry name" value="bZIP_sf"/>
</dbReference>
<name>A0AAV3RSV9_LITER</name>
<evidence type="ECO:0000256" key="2">
    <source>
        <dbReference type="ARBA" id="ARBA00007163"/>
    </source>
</evidence>
<feature type="compositionally biased region" description="Polar residues" evidence="7">
    <location>
        <begin position="306"/>
        <end position="319"/>
    </location>
</feature>
<evidence type="ECO:0000256" key="1">
    <source>
        <dbReference type="ARBA" id="ARBA00004123"/>
    </source>
</evidence>
<dbReference type="PROSITE" id="PS00036">
    <property type="entry name" value="BZIP_BASIC"/>
    <property type="match status" value="1"/>
</dbReference>
<feature type="region of interest" description="Disordered" evidence="7">
    <location>
        <begin position="115"/>
        <end position="136"/>
    </location>
</feature>
<evidence type="ECO:0000256" key="3">
    <source>
        <dbReference type="ARBA" id="ARBA00023015"/>
    </source>
</evidence>
<comment type="similarity">
    <text evidence="2">Belongs to the bZIP family.</text>
</comment>
<accession>A0AAV3RSV9</accession>
<dbReference type="GO" id="GO:0046983">
    <property type="term" value="F:protein dimerization activity"/>
    <property type="evidence" value="ECO:0007669"/>
    <property type="project" value="UniProtKB-ARBA"/>
</dbReference>
<comment type="caution">
    <text evidence="9">The sequence shown here is derived from an EMBL/GenBank/DDBJ whole genome shotgun (WGS) entry which is preliminary data.</text>
</comment>
<dbReference type="PANTHER" id="PTHR46408:SF10">
    <property type="entry name" value="BASIC LEUCINE ZIPPER 63"/>
    <property type="match status" value="1"/>
</dbReference>
<feature type="compositionally biased region" description="Basic and acidic residues" evidence="7">
    <location>
        <begin position="341"/>
        <end position="363"/>
    </location>
</feature>
<keyword evidence="6" id="KW-0539">Nucleus</keyword>
<dbReference type="GO" id="GO:0005634">
    <property type="term" value="C:nucleus"/>
    <property type="evidence" value="ECO:0007669"/>
    <property type="project" value="UniProtKB-SubCell"/>
</dbReference>
<evidence type="ECO:0000259" key="8">
    <source>
        <dbReference type="PROSITE" id="PS50217"/>
    </source>
</evidence>
<dbReference type="GO" id="GO:0003677">
    <property type="term" value="F:DNA binding"/>
    <property type="evidence" value="ECO:0007669"/>
    <property type="project" value="UniProtKB-KW"/>
</dbReference>
<dbReference type="SUPFAM" id="SSF57959">
    <property type="entry name" value="Leucine zipper domain"/>
    <property type="match status" value="1"/>
</dbReference>
<dbReference type="CDD" id="cd14702">
    <property type="entry name" value="bZIP_plant_GBF1"/>
    <property type="match status" value="1"/>
</dbReference>